<keyword evidence="10" id="KW-1185">Reference proteome</keyword>
<dbReference type="AlphaFoldDB" id="A0A0A0C4L9"/>
<dbReference type="Gene3D" id="3.40.190.80">
    <property type="match status" value="1"/>
</dbReference>
<feature type="binding site" evidence="7">
    <location>
        <position position="95"/>
    </location>
    <ligand>
        <name>Mg(2+)</name>
        <dbReference type="ChEBI" id="CHEBI:18420"/>
        <label>1</label>
        <note>catalytic</note>
    </ligand>
</feature>
<dbReference type="CDD" id="cd01639">
    <property type="entry name" value="IMPase"/>
    <property type="match status" value="1"/>
</dbReference>
<comment type="catalytic activity">
    <reaction evidence="1 8">
        <text>a myo-inositol phosphate + H2O = myo-inositol + phosphate</text>
        <dbReference type="Rhea" id="RHEA:24056"/>
        <dbReference type="ChEBI" id="CHEBI:15377"/>
        <dbReference type="ChEBI" id="CHEBI:17268"/>
        <dbReference type="ChEBI" id="CHEBI:43474"/>
        <dbReference type="ChEBI" id="CHEBI:84139"/>
        <dbReference type="EC" id="3.1.3.25"/>
    </reaction>
</comment>
<sequence length="289" mass="30068">MSTLSETGTSPQDLAGIAEEVARAAGRLIREQRPTRVEVAGTKTSQVDVVTQMDLASEALIRAELARLRPGDGMLGEEDGLIPGTSGLTWVVDPIDGTVNYLYGIPAYAVSVAVVSGEPVPGSWQVEAGCVHAVADGRTWTAARGRGARLDGRRLEIGPAAPLASALVGTGFGYRSRRRREQARVLTEVLPRVRDVRRIGSAALDLCAVASGQLNAYFERGLQPWDLAAGALVAQEAGATVSGLRGEPAGEVMTVAASPATHEALVALLESVRADAEELPDATEPAAAG</sequence>
<gene>
    <name evidence="9" type="ORF">N869_00110</name>
</gene>
<dbReference type="InterPro" id="IPR000760">
    <property type="entry name" value="Inositol_monophosphatase-like"/>
</dbReference>
<comment type="cofactor">
    <cofactor evidence="2 7 8">
        <name>Mg(2+)</name>
        <dbReference type="ChEBI" id="CHEBI:18420"/>
    </cofactor>
</comment>
<evidence type="ECO:0000256" key="5">
    <source>
        <dbReference type="ARBA" id="ARBA00022801"/>
    </source>
</evidence>
<proteinExistence type="inferred from homology"/>
<accession>A0A0A0C4L9</accession>
<keyword evidence="6 7" id="KW-0460">Magnesium</keyword>
<protein>
    <recommendedName>
        <fullName evidence="8">Inositol-1-monophosphatase</fullName>
        <ecNumber evidence="8">3.1.3.25</ecNumber>
    </recommendedName>
</protein>
<dbReference type="PROSITE" id="PS00630">
    <property type="entry name" value="IMP_2"/>
    <property type="match status" value="1"/>
</dbReference>
<dbReference type="Proteomes" id="UP000054314">
    <property type="component" value="Unassembled WGS sequence"/>
</dbReference>
<feature type="binding site" evidence="7">
    <location>
        <position position="226"/>
    </location>
    <ligand>
        <name>Mg(2+)</name>
        <dbReference type="ChEBI" id="CHEBI:18420"/>
        <label>1</label>
        <note>catalytic</note>
    </ligand>
</feature>
<evidence type="ECO:0000256" key="3">
    <source>
        <dbReference type="ARBA" id="ARBA00009759"/>
    </source>
</evidence>
<evidence type="ECO:0000313" key="9">
    <source>
        <dbReference type="EMBL" id="KGM14279.1"/>
    </source>
</evidence>
<evidence type="ECO:0000256" key="8">
    <source>
        <dbReference type="RuleBase" id="RU364068"/>
    </source>
</evidence>
<dbReference type="OrthoDB" id="9772456at2"/>
<feature type="binding site" evidence="7">
    <location>
        <position position="96"/>
    </location>
    <ligand>
        <name>Mg(2+)</name>
        <dbReference type="ChEBI" id="CHEBI:18420"/>
        <label>1</label>
        <note>catalytic</note>
    </ligand>
</feature>
<dbReference type="InterPro" id="IPR020583">
    <property type="entry name" value="Inositol_monoP_metal-BS"/>
</dbReference>
<keyword evidence="4 7" id="KW-0479">Metal-binding</keyword>
<evidence type="ECO:0000256" key="2">
    <source>
        <dbReference type="ARBA" id="ARBA00001946"/>
    </source>
</evidence>
<dbReference type="SUPFAM" id="SSF56655">
    <property type="entry name" value="Carbohydrate phosphatase"/>
    <property type="match status" value="1"/>
</dbReference>
<dbReference type="GO" id="GO:0046872">
    <property type="term" value="F:metal ion binding"/>
    <property type="evidence" value="ECO:0007669"/>
    <property type="project" value="UniProtKB-KW"/>
</dbReference>
<evidence type="ECO:0000256" key="6">
    <source>
        <dbReference type="ARBA" id="ARBA00022842"/>
    </source>
</evidence>
<dbReference type="Pfam" id="PF00459">
    <property type="entry name" value="Inositol_P"/>
    <property type="match status" value="1"/>
</dbReference>
<organism evidence="9 10">
    <name type="scientific">Cellulomonas bogoriensis 69B4 = DSM 16987</name>
    <dbReference type="NCBI Taxonomy" id="1386082"/>
    <lineage>
        <taxon>Bacteria</taxon>
        <taxon>Bacillati</taxon>
        <taxon>Actinomycetota</taxon>
        <taxon>Actinomycetes</taxon>
        <taxon>Micrococcales</taxon>
        <taxon>Cellulomonadaceae</taxon>
        <taxon>Cellulomonas</taxon>
    </lineage>
</organism>
<dbReference type="Gene3D" id="3.30.540.10">
    <property type="entry name" value="Fructose-1,6-Bisphosphatase, subunit A, domain 1"/>
    <property type="match status" value="1"/>
</dbReference>
<dbReference type="EMBL" id="AXCZ01000007">
    <property type="protein sequence ID" value="KGM14279.1"/>
    <property type="molecule type" value="Genomic_DNA"/>
</dbReference>
<evidence type="ECO:0000256" key="7">
    <source>
        <dbReference type="PIRSR" id="PIRSR600760-2"/>
    </source>
</evidence>
<dbReference type="RefSeq" id="WP_052104842.1">
    <property type="nucleotide sequence ID" value="NZ_AXCZ01000007.1"/>
</dbReference>
<evidence type="ECO:0000256" key="4">
    <source>
        <dbReference type="ARBA" id="ARBA00022723"/>
    </source>
</evidence>
<dbReference type="GO" id="GO:0008934">
    <property type="term" value="F:inositol monophosphate 1-phosphatase activity"/>
    <property type="evidence" value="ECO:0007669"/>
    <property type="project" value="InterPro"/>
</dbReference>
<dbReference type="GO" id="GO:0046854">
    <property type="term" value="P:phosphatidylinositol phosphate biosynthetic process"/>
    <property type="evidence" value="ECO:0007669"/>
    <property type="project" value="InterPro"/>
</dbReference>
<dbReference type="InterPro" id="IPR033942">
    <property type="entry name" value="IMPase"/>
</dbReference>
<dbReference type="PROSITE" id="PS00629">
    <property type="entry name" value="IMP_1"/>
    <property type="match status" value="1"/>
</dbReference>
<comment type="similarity">
    <text evidence="3 8">Belongs to the inositol monophosphatase superfamily.</text>
</comment>
<evidence type="ECO:0000313" key="10">
    <source>
        <dbReference type="Proteomes" id="UP000054314"/>
    </source>
</evidence>
<dbReference type="GO" id="GO:0007165">
    <property type="term" value="P:signal transduction"/>
    <property type="evidence" value="ECO:0007669"/>
    <property type="project" value="TreeGrafter"/>
</dbReference>
<dbReference type="EC" id="3.1.3.25" evidence="8"/>
<feature type="binding site" evidence="7">
    <location>
        <position position="93"/>
    </location>
    <ligand>
        <name>Mg(2+)</name>
        <dbReference type="ChEBI" id="CHEBI:18420"/>
        <label>2</label>
    </ligand>
</feature>
<feature type="binding site" evidence="7">
    <location>
        <position position="77"/>
    </location>
    <ligand>
        <name>Mg(2+)</name>
        <dbReference type="ChEBI" id="CHEBI:18420"/>
        <label>1</label>
        <note>catalytic</note>
    </ligand>
</feature>
<evidence type="ECO:0000256" key="1">
    <source>
        <dbReference type="ARBA" id="ARBA00001033"/>
    </source>
</evidence>
<dbReference type="InterPro" id="IPR020550">
    <property type="entry name" value="Inositol_monophosphatase_CS"/>
</dbReference>
<dbReference type="PANTHER" id="PTHR20854:SF4">
    <property type="entry name" value="INOSITOL-1-MONOPHOSPHATASE-RELATED"/>
    <property type="match status" value="1"/>
</dbReference>
<reference evidence="9 10" key="1">
    <citation type="submission" date="2013-08" db="EMBL/GenBank/DDBJ databases">
        <title>Genome sequencing of Cellulomonas bogoriensis 69B4.</title>
        <authorList>
            <person name="Chen F."/>
            <person name="Li Y."/>
            <person name="Wang G."/>
        </authorList>
    </citation>
    <scope>NUCLEOTIDE SEQUENCE [LARGE SCALE GENOMIC DNA]</scope>
    <source>
        <strain evidence="9 10">69B4</strain>
    </source>
</reference>
<comment type="caution">
    <text evidence="9">The sequence shown here is derived from an EMBL/GenBank/DDBJ whole genome shotgun (WGS) entry which is preliminary data.</text>
</comment>
<dbReference type="PANTHER" id="PTHR20854">
    <property type="entry name" value="INOSITOL MONOPHOSPHATASE"/>
    <property type="match status" value="1"/>
</dbReference>
<name>A0A0A0C4L9_9CELL</name>
<keyword evidence="5 8" id="KW-0378">Hydrolase</keyword>
<dbReference type="PRINTS" id="PR00377">
    <property type="entry name" value="IMPHPHTASES"/>
</dbReference>
<dbReference type="GO" id="GO:0006020">
    <property type="term" value="P:inositol metabolic process"/>
    <property type="evidence" value="ECO:0007669"/>
    <property type="project" value="TreeGrafter"/>
</dbReference>